<dbReference type="AlphaFoldDB" id="A0A7Y4L481"/>
<accession>A0A7Y4L481</accession>
<proteinExistence type="predicted"/>
<comment type="caution">
    <text evidence="2">The sequence shown here is derived from an EMBL/GenBank/DDBJ whole genome shotgun (WGS) entry which is preliminary data.</text>
</comment>
<gene>
    <name evidence="1" type="ORF">HNR71_006570</name>
    <name evidence="2" type="ORF">HPO96_27820</name>
</gene>
<dbReference type="Proteomes" id="UP000553957">
    <property type="component" value="Unassembled WGS sequence"/>
</dbReference>
<dbReference type="EMBL" id="JABJRC010000007">
    <property type="protein sequence ID" value="NOL44063.1"/>
    <property type="molecule type" value="Genomic_DNA"/>
</dbReference>
<evidence type="ECO:0000313" key="4">
    <source>
        <dbReference type="Proteomes" id="UP000553957"/>
    </source>
</evidence>
<dbReference type="Proteomes" id="UP000534306">
    <property type="component" value="Unassembled WGS sequence"/>
</dbReference>
<dbReference type="InterPro" id="IPR036265">
    <property type="entry name" value="HIT-like_sf"/>
</dbReference>
<sequence length="199" mass="21406">MSELPSDYHRRLPYGERLSAAPLLGHPFFPFEQVTVAPLAELTLPEPPRAGAPGGAECPTCVEPTKDAVWGDEQWLLKVFGPTGLPLVALLVSREHYRLDTLPAELTATLGPVLQRVAGAVGRIDGVGRTHINRWGDGSEHFHMWFQARPVGMMQLRGAGIAFWNDMLPNVPEAEFAANKRTVAAALGEGGGSVLPGAQ</sequence>
<evidence type="ECO:0000313" key="2">
    <source>
        <dbReference type="EMBL" id="NOL44063.1"/>
    </source>
</evidence>
<keyword evidence="3" id="KW-1185">Reference proteome</keyword>
<dbReference type="EMBL" id="JACHKF010000001">
    <property type="protein sequence ID" value="MBB6570933.1"/>
    <property type="molecule type" value="Genomic_DNA"/>
</dbReference>
<name>A0A7Y4L481_9ACTN</name>
<dbReference type="RefSeq" id="WP_171677285.1">
    <property type="nucleotide sequence ID" value="NZ_BAAAGT010000005.1"/>
</dbReference>
<dbReference type="Gene3D" id="3.30.428.10">
    <property type="entry name" value="HIT-like"/>
    <property type="match status" value="1"/>
</dbReference>
<evidence type="ECO:0000313" key="3">
    <source>
        <dbReference type="Proteomes" id="UP000534306"/>
    </source>
</evidence>
<evidence type="ECO:0008006" key="5">
    <source>
        <dbReference type="Google" id="ProtNLM"/>
    </source>
</evidence>
<organism evidence="2 3">
    <name type="scientific">Kribbella sandramycini</name>
    <dbReference type="NCBI Taxonomy" id="60450"/>
    <lineage>
        <taxon>Bacteria</taxon>
        <taxon>Bacillati</taxon>
        <taxon>Actinomycetota</taxon>
        <taxon>Actinomycetes</taxon>
        <taxon>Propionibacteriales</taxon>
        <taxon>Kribbellaceae</taxon>
        <taxon>Kribbella</taxon>
    </lineage>
</organism>
<evidence type="ECO:0000313" key="1">
    <source>
        <dbReference type="EMBL" id="MBB6570933.1"/>
    </source>
</evidence>
<protein>
    <recommendedName>
        <fullName evidence="5">Diadenosine tetraphosphate (Ap4A) HIT family hydrolase</fullName>
    </recommendedName>
</protein>
<reference evidence="2 3" key="1">
    <citation type="submission" date="2020-05" db="EMBL/GenBank/DDBJ databases">
        <title>Genome sequence of Kribbella sandramycini ATCC 39419.</title>
        <authorList>
            <person name="Maclea K.S."/>
            <person name="Fair J.L."/>
        </authorList>
    </citation>
    <scope>NUCLEOTIDE SEQUENCE [LARGE SCALE GENOMIC DNA]</scope>
    <source>
        <strain evidence="2 3">ATCC 39419</strain>
    </source>
</reference>
<dbReference type="SUPFAM" id="SSF54197">
    <property type="entry name" value="HIT-like"/>
    <property type="match status" value="1"/>
</dbReference>
<reference evidence="1 4" key="2">
    <citation type="submission" date="2020-08" db="EMBL/GenBank/DDBJ databases">
        <title>Sequencing the genomes of 1000 actinobacteria strains.</title>
        <authorList>
            <person name="Klenk H.-P."/>
        </authorList>
    </citation>
    <scope>NUCLEOTIDE SEQUENCE [LARGE SCALE GENOMIC DNA]</scope>
    <source>
        <strain evidence="1 4">DSM 15626</strain>
    </source>
</reference>